<dbReference type="Gene3D" id="1.10.10.10">
    <property type="entry name" value="Winged helix-like DNA-binding domain superfamily/Winged helix DNA-binding domain"/>
    <property type="match status" value="1"/>
</dbReference>
<dbReference type="GO" id="GO:0043565">
    <property type="term" value="F:sequence-specific DNA binding"/>
    <property type="evidence" value="ECO:0007669"/>
    <property type="project" value="TreeGrafter"/>
</dbReference>
<organism evidence="6 7">
    <name type="scientific">Acinetobacter tianfuensis</name>
    <dbReference type="NCBI Taxonomy" id="2419603"/>
    <lineage>
        <taxon>Bacteria</taxon>
        <taxon>Pseudomonadati</taxon>
        <taxon>Pseudomonadota</taxon>
        <taxon>Gammaproteobacteria</taxon>
        <taxon>Moraxellales</taxon>
        <taxon>Moraxellaceae</taxon>
        <taxon>Acinetobacter</taxon>
    </lineage>
</organism>
<dbReference type="InterPro" id="IPR036390">
    <property type="entry name" value="WH_DNA-bd_sf"/>
</dbReference>
<keyword evidence="4" id="KW-0804">Transcription</keyword>
<reference evidence="6 7" key="1">
    <citation type="submission" date="2018-09" db="EMBL/GenBank/DDBJ databases">
        <title>The draft genome of Acinetobacter spp. strains.</title>
        <authorList>
            <person name="Qin J."/>
            <person name="Feng Y."/>
            <person name="Zong Z."/>
        </authorList>
    </citation>
    <scope>NUCLEOTIDE SEQUENCE [LARGE SCALE GENOMIC DNA]</scope>
    <source>
        <strain evidence="6 7">WCHAc060012</strain>
    </source>
</reference>
<dbReference type="SUPFAM" id="SSF46785">
    <property type="entry name" value="Winged helix' DNA-binding domain"/>
    <property type="match status" value="1"/>
</dbReference>
<evidence type="ECO:0000256" key="2">
    <source>
        <dbReference type="ARBA" id="ARBA00023015"/>
    </source>
</evidence>
<dbReference type="CDD" id="cd08422">
    <property type="entry name" value="PBP2_CrgA_like"/>
    <property type="match status" value="1"/>
</dbReference>
<proteinExistence type="inferred from homology"/>
<dbReference type="EMBL" id="RAXV01000015">
    <property type="protein sequence ID" value="RKG31437.1"/>
    <property type="molecule type" value="Genomic_DNA"/>
</dbReference>
<dbReference type="PANTHER" id="PTHR30537">
    <property type="entry name" value="HTH-TYPE TRANSCRIPTIONAL REGULATOR"/>
    <property type="match status" value="1"/>
</dbReference>
<dbReference type="PROSITE" id="PS50931">
    <property type="entry name" value="HTH_LYSR"/>
    <property type="match status" value="1"/>
</dbReference>
<dbReference type="InterPro" id="IPR000847">
    <property type="entry name" value="LysR_HTH_N"/>
</dbReference>
<dbReference type="RefSeq" id="WP_120402405.1">
    <property type="nucleotide sequence ID" value="NZ_RAXV01000015.1"/>
</dbReference>
<keyword evidence="2" id="KW-0805">Transcription regulation</keyword>
<dbReference type="FunFam" id="1.10.10.10:FF:000001">
    <property type="entry name" value="LysR family transcriptional regulator"/>
    <property type="match status" value="1"/>
</dbReference>
<evidence type="ECO:0000259" key="5">
    <source>
        <dbReference type="PROSITE" id="PS50931"/>
    </source>
</evidence>
<keyword evidence="3" id="KW-0238">DNA-binding</keyword>
<dbReference type="InterPro" id="IPR058163">
    <property type="entry name" value="LysR-type_TF_proteobact-type"/>
</dbReference>
<dbReference type="AlphaFoldDB" id="A0A3A8E9C6"/>
<dbReference type="Proteomes" id="UP000282388">
    <property type="component" value="Unassembled WGS sequence"/>
</dbReference>
<dbReference type="InterPro" id="IPR005119">
    <property type="entry name" value="LysR_subst-bd"/>
</dbReference>
<evidence type="ECO:0000313" key="7">
    <source>
        <dbReference type="Proteomes" id="UP000282388"/>
    </source>
</evidence>
<evidence type="ECO:0000256" key="1">
    <source>
        <dbReference type="ARBA" id="ARBA00009437"/>
    </source>
</evidence>
<accession>A0A3A8E9C6</accession>
<dbReference type="Pfam" id="PF03466">
    <property type="entry name" value="LysR_substrate"/>
    <property type="match status" value="1"/>
</dbReference>
<dbReference type="PANTHER" id="PTHR30537:SF30">
    <property type="entry name" value="TRANSCRIPTIONAL REGULATOR-RELATED"/>
    <property type="match status" value="1"/>
</dbReference>
<dbReference type="GO" id="GO:0006351">
    <property type="term" value="P:DNA-templated transcription"/>
    <property type="evidence" value="ECO:0007669"/>
    <property type="project" value="TreeGrafter"/>
</dbReference>
<dbReference type="InterPro" id="IPR036388">
    <property type="entry name" value="WH-like_DNA-bd_sf"/>
</dbReference>
<dbReference type="GO" id="GO:0003700">
    <property type="term" value="F:DNA-binding transcription factor activity"/>
    <property type="evidence" value="ECO:0007669"/>
    <property type="project" value="InterPro"/>
</dbReference>
<dbReference type="OrthoDB" id="8678019at2"/>
<name>A0A3A8E9C6_9GAMM</name>
<evidence type="ECO:0000256" key="3">
    <source>
        <dbReference type="ARBA" id="ARBA00023125"/>
    </source>
</evidence>
<comment type="caution">
    <text evidence="6">The sequence shown here is derived from an EMBL/GenBank/DDBJ whole genome shotgun (WGS) entry which is preliminary data.</text>
</comment>
<feature type="domain" description="HTH lysR-type" evidence="5">
    <location>
        <begin position="1"/>
        <end position="60"/>
    </location>
</feature>
<keyword evidence="7" id="KW-1185">Reference proteome</keyword>
<dbReference type="SUPFAM" id="SSF53850">
    <property type="entry name" value="Periplasmic binding protein-like II"/>
    <property type="match status" value="1"/>
</dbReference>
<dbReference type="Gene3D" id="3.40.190.290">
    <property type="match status" value="1"/>
</dbReference>
<evidence type="ECO:0000256" key="4">
    <source>
        <dbReference type="ARBA" id="ARBA00023163"/>
    </source>
</evidence>
<sequence length="316" mass="35580">MLDQLRAMGVFACVVEKNSFSGAARELGITTSAVSQQIRSLEQDMEVVLLHRSTRKLSLTEAGQAFFHSCQEMLSAAERGKIRINELRDDLVGELRIASTPEICANHVIPALSHWMSAHRGLSVHLEADHQYIDLIHGRIDLALRMSAKIDDPNVIAVPLAHVEQVLVAAPSYINQTSLISRPEDLKHHDLLLANVMKDCQHFSFRHNSGEEVSLEIESRFSTNNIMAAKAMCMQGHGISRHLYLDVQKDLVNGALVEVLPEWKLPAFTLYAVMPKSDQQPTKIHRCLDALKQYFCQLPGGRMYQENYQYLLCINQ</sequence>
<protein>
    <submittedName>
        <fullName evidence="6">LysR family transcriptional regulator</fullName>
    </submittedName>
</protein>
<dbReference type="Pfam" id="PF00126">
    <property type="entry name" value="HTH_1"/>
    <property type="match status" value="1"/>
</dbReference>
<gene>
    <name evidence="6" type="ORF">D7V32_08205</name>
</gene>
<comment type="similarity">
    <text evidence="1">Belongs to the LysR transcriptional regulatory family.</text>
</comment>
<evidence type="ECO:0000313" key="6">
    <source>
        <dbReference type="EMBL" id="RKG31437.1"/>
    </source>
</evidence>